<keyword evidence="3" id="KW-1185">Reference proteome</keyword>
<feature type="compositionally biased region" description="Polar residues" evidence="1">
    <location>
        <begin position="138"/>
        <end position="148"/>
    </location>
</feature>
<dbReference type="InterPro" id="IPR019041">
    <property type="entry name" value="SSXRD_motif"/>
</dbReference>
<sequence>MNIGSVFKNSRGDRQKLKKEPKAFKDISKYFSKEEWARLGYSEKISYVYMKRNYETMTRLGLKGTLPAFMCPKKGATKSKHCEEKDESPQGTSSMQLRKRQKKVTPKKPVKEKKRSELEPGTSGPEQAQRQLRPLDKASTSAQQSKKTSGSKRKKVNVWAYRLRERNPVAYEEISDPEEDD</sequence>
<dbReference type="GO" id="GO:0005634">
    <property type="term" value="C:nucleus"/>
    <property type="evidence" value="ECO:0007669"/>
    <property type="project" value="InterPro"/>
</dbReference>
<dbReference type="InterPro" id="IPR003655">
    <property type="entry name" value="aKRAB"/>
</dbReference>
<dbReference type="InterPro" id="IPR001909">
    <property type="entry name" value="KRAB"/>
</dbReference>
<dbReference type="PROSITE" id="PS50806">
    <property type="entry name" value="KRAB_RELATED"/>
    <property type="match status" value="1"/>
</dbReference>
<proteinExistence type="predicted"/>
<dbReference type="PANTHER" id="PTHR14112:SF1">
    <property type="entry name" value="KRAB-RELATED DOMAIN-CONTAINING PROTEIN"/>
    <property type="match status" value="1"/>
</dbReference>
<dbReference type="AlphaFoldDB" id="A0A6J0Y5J4"/>
<feature type="region of interest" description="Disordered" evidence="1">
    <location>
        <begin position="66"/>
        <end position="181"/>
    </location>
</feature>
<organism evidence="3 4">
    <name type="scientific">Odocoileus virginianus</name>
    <name type="common">White-tailed deer</name>
    <dbReference type="NCBI Taxonomy" id="9874"/>
    <lineage>
        <taxon>Eukaryota</taxon>
        <taxon>Metazoa</taxon>
        <taxon>Chordata</taxon>
        <taxon>Craniata</taxon>
        <taxon>Vertebrata</taxon>
        <taxon>Euteleostomi</taxon>
        <taxon>Mammalia</taxon>
        <taxon>Eutheria</taxon>
        <taxon>Laurasiatheria</taxon>
        <taxon>Artiodactyla</taxon>
        <taxon>Ruminantia</taxon>
        <taxon>Pecora</taxon>
        <taxon>Cervidae</taxon>
        <taxon>Odocoileinae</taxon>
        <taxon>Odocoileus</taxon>
    </lineage>
</organism>
<dbReference type="Pfam" id="PF09514">
    <property type="entry name" value="SSXRD"/>
    <property type="match status" value="1"/>
</dbReference>
<dbReference type="SUPFAM" id="SSF109640">
    <property type="entry name" value="KRAB domain (Kruppel-associated box)"/>
    <property type="match status" value="1"/>
</dbReference>
<gene>
    <name evidence="4" type="primary">LOC110142146</name>
</gene>
<dbReference type="InterPro" id="IPR036051">
    <property type="entry name" value="KRAB_dom_sf"/>
</dbReference>
<dbReference type="Gene3D" id="6.10.140.140">
    <property type="match status" value="1"/>
</dbReference>
<protein>
    <submittedName>
        <fullName evidence="4">Protein SSX1-like isoform X1</fullName>
    </submittedName>
</protein>
<dbReference type="SMART" id="SM00349">
    <property type="entry name" value="KRAB"/>
    <property type="match status" value="1"/>
</dbReference>
<reference evidence="4" key="1">
    <citation type="submission" date="2025-08" db="UniProtKB">
        <authorList>
            <consortium name="RefSeq"/>
        </authorList>
    </citation>
    <scope>IDENTIFICATION</scope>
    <source>
        <tissue evidence="4">Tongue muscle</tissue>
    </source>
</reference>
<feature type="compositionally biased region" description="Basic residues" evidence="1">
    <location>
        <begin position="97"/>
        <end position="113"/>
    </location>
</feature>
<dbReference type="PANTHER" id="PTHR14112">
    <property type="entry name" value="SYNOVIAL SARCOMA, X MEMBER"/>
    <property type="match status" value="1"/>
</dbReference>
<dbReference type="GeneID" id="110142146"/>
<evidence type="ECO:0000313" key="3">
    <source>
        <dbReference type="Proteomes" id="UP001652640"/>
    </source>
</evidence>
<evidence type="ECO:0000259" key="2">
    <source>
        <dbReference type="PROSITE" id="PS50806"/>
    </source>
</evidence>
<dbReference type="Proteomes" id="UP001652640">
    <property type="component" value="Unplaced"/>
</dbReference>
<dbReference type="GO" id="GO:0006355">
    <property type="term" value="P:regulation of DNA-templated transcription"/>
    <property type="evidence" value="ECO:0007669"/>
    <property type="project" value="InterPro"/>
</dbReference>
<accession>A0A6J0Y5J4</accession>
<dbReference type="KEGG" id="ovr:110142146"/>
<evidence type="ECO:0000313" key="4">
    <source>
        <dbReference type="RefSeq" id="XP_020756843.2"/>
    </source>
</evidence>
<dbReference type="RefSeq" id="XP_020756843.2">
    <property type="nucleotide sequence ID" value="XM_020901184.2"/>
</dbReference>
<name>A0A6J0Y5J4_ODOVR</name>
<dbReference type="Pfam" id="PF01352">
    <property type="entry name" value="KRAB"/>
    <property type="match status" value="1"/>
</dbReference>
<feature type="domain" description="KRAB-related" evidence="2">
    <location>
        <begin position="19"/>
        <end position="82"/>
    </location>
</feature>
<evidence type="ECO:0000256" key="1">
    <source>
        <dbReference type="SAM" id="MobiDB-lite"/>
    </source>
</evidence>